<sequence length="115" mass="13486">MKNRSFTPEQVQQYIGAFSQFDTEGDGSIDVRQVGQLMLLIGLTPSEEEITKIMNEIEQENGDLIQRKRIEEAQMNEQEMEEPTIRMGFIDFLNKLEEFKKIHPEQFITVDMKDE</sequence>
<evidence type="ECO:0000256" key="1">
    <source>
        <dbReference type="ARBA" id="ARBA00022737"/>
    </source>
</evidence>
<comment type="caution">
    <text evidence="3">The sequence shown here is derived from an EMBL/GenBank/DDBJ whole genome shotgun (WGS) entry which is preliminary data.</text>
</comment>
<accession>A0AA88GTX8</accession>
<keyword evidence="4" id="KW-1185">Reference proteome</keyword>
<dbReference type="InterPro" id="IPR050230">
    <property type="entry name" value="CALM/Myosin/TropC-like"/>
</dbReference>
<dbReference type="GeneID" id="68095673"/>
<gene>
    <name evidence="3" type="ORF">C9374_003218</name>
</gene>
<dbReference type="RefSeq" id="XP_044550062.1">
    <property type="nucleotide sequence ID" value="XM_044692722.1"/>
</dbReference>
<dbReference type="GO" id="GO:0005509">
    <property type="term" value="F:calcium ion binding"/>
    <property type="evidence" value="ECO:0007669"/>
    <property type="project" value="InterPro"/>
</dbReference>
<organism evidence="3 4">
    <name type="scientific">Naegleria lovaniensis</name>
    <name type="common">Amoeba</name>
    <dbReference type="NCBI Taxonomy" id="51637"/>
    <lineage>
        <taxon>Eukaryota</taxon>
        <taxon>Discoba</taxon>
        <taxon>Heterolobosea</taxon>
        <taxon>Tetramitia</taxon>
        <taxon>Eutetramitia</taxon>
        <taxon>Vahlkampfiidae</taxon>
        <taxon>Naegleria</taxon>
    </lineage>
</organism>
<dbReference type="PANTHER" id="PTHR23048:SF0">
    <property type="entry name" value="CALMODULIN LIKE 3"/>
    <property type="match status" value="1"/>
</dbReference>
<dbReference type="GO" id="GO:0016460">
    <property type="term" value="C:myosin II complex"/>
    <property type="evidence" value="ECO:0007669"/>
    <property type="project" value="TreeGrafter"/>
</dbReference>
<dbReference type="PROSITE" id="PS50222">
    <property type="entry name" value="EF_HAND_2"/>
    <property type="match status" value="1"/>
</dbReference>
<dbReference type="PANTHER" id="PTHR23048">
    <property type="entry name" value="MYOSIN LIGHT CHAIN 1, 3"/>
    <property type="match status" value="1"/>
</dbReference>
<evidence type="ECO:0000313" key="3">
    <source>
        <dbReference type="EMBL" id="KAG2386069.1"/>
    </source>
</evidence>
<name>A0AA88GTX8_NAELO</name>
<dbReference type="EMBL" id="PYSW02000017">
    <property type="protein sequence ID" value="KAG2386069.1"/>
    <property type="molecule type" value="Genomic_DNA"/>
</dbReference>
<feature type="domain" description="EF-hand" evidence="2">
    <location>
        <begin position="9"/>
        <end position="44"/>
    </location>
</feature>
<reference evidence="3 4" key="1">
    <citation type="journal article" date="2018" name="BMC Genomics">
        <title>The genome of Naegleria lovaniensis, the basis for a comparative approach to unravel pathogenicity factors of the human pathogenic amoeba N. fowleri.</title>
        <authorList>
            <person name="Liechti N."/>
            <person name="Schurch N."/>
            <person name="Bruggmann R."/>
            <person name="Wittwer M."/>
        </authorList>
    </citation>
    <scope>NUCLEOTIDE SEQUENCE [LARGE SCALE GENOMIC DNA]</scope>
    <source>
        <strain evidence="3 4">ATCC 30569</strain>
    </source>
</reference>
<protein>
    <recommendedName>
        <fullName evidence="2">EF-hand domain-containing protein</fullName>
    </recommendedName>
</protein>
<dbReference type="SUPFAM" id="SSF47473">
    <property type="entry name" value="EF-hand"/>
    <property type="match status" value="1"/>
</dbReference>
<dbReference type="Gene3D" id="1.10.238.10">
    <property type="entry name" value="EF-hand"/>
    <property type="match status" value="1"/>
</dbReference>
<dbReference type="Proteomes" id="UP000816034">
    <property type="component" value="Unassembled WGS sequence"/>
</dbReference>
<keyword evidence="1" id="KW-0677">Repeat</keyword>
<dbReference type="InterPro" id="IPR011992">
    <property type="entry name" value="EF-hand-dom_pair"/>
</dbReference>
<dbReference type="InterPro" id="IPR002048">
    <property type="entry name" value="EF_hand_dom"/>
</dbReference>
<evidence type="ECO:0000313" key="4">
    <source>
        <dbReference type="Proteomes" id="UP000816034"/>
    </source>
</evidence>
<proteinExistence type="predicted"/>
<dbReference type="AlphaFoldDB" id="A0AA88GTX8"/>
<evidence type="ECO:0000259" key="2">
    <source>
        <dbReference type="PROSITE" id="PS50222"/>
    </source>
</evidence>